<dbReference type="NCBIfam" id="NF004824">
    <property type="entry name" value="PRK06180.1"/>
    <property type="match status" value="1"/>
</dbReference>
<organism evidence="5 6">
    <name type="scientific">Caballeronia mineralivorans PML1(12)</name>
    <dbReference type="NCBI Taxonomy" id="908627"/>
    <lineage>
        <taxon>Bacteria</taxon>
        <taxon>Pseudomonadati</taxon>
        <taxon>Pseudomonadota</taxon>
        <taxon>Betaproteobacteria</taxon>
        <taxon>Burkholderiales</taxon>
        <taxon>Burkholderiaceae</taxon>
        <taxon>Caballeronia</taxon>
    </lineage>
</organism>
<proteinExistence type="inferred from homology"/>
<dbReference type="InterPro" id="IPR036291">
    <property type="entry name" value="NAD(P)-bd_dom_sf"/>
</dbReference>
<dbReference type="PRINTS" id="PR00080">
    <property type="entry name" value="SDRFAMILY"/>
</dbReference>
<dbReference type="PATRIC" id="fig|908627.4.peg.4042"/>
<dbReference type="EMBL" id="AEJF01000116">
    <property type="protein sequence ID" value="KLU24730.1"/>
    <property type="molecule type" value="Genomic_DNA"/>
</dbReference>
<dbReference type="GO" id="GO:0016491">
    <property type="term" value="F:oxidoreductase activity"/>
    <property type="evidence" value="ECO:0007669"/>
    <property type="project" value="UniProtKB-KW"/>
</dbReference>
<dbReference type="InterPro" id="IPR020904">
    <property type="entry name" value="Sc_DH/Rdtase_CS"/>
</dbReference>
<dbReference type="InterPro" id="IPR002347">
    <property type="entry name" value="SDR_fam"/>
</dbReference>
<dbReference type="PANTHER" id="PTHR43976">
    <property type="entry name" value="SHORT CHAIN DEHYDROGENASE"/>
    <property type="match status" value="1"/>
</dbReference>
<evidence type="ECO:0000313" key="5">
    <source>
        <dbReference type="EMBL" id="KLU24730.1"/>
    </source>
</evidence>
<dbReference type="Gene3D" id="3.40.50.720">
    <property type="entry name" value="NAD(P)-binding Rossmann-like Domain"/>
    <property type="match status" value="1"/>
</dbReference>
<dbReference type="PANTHER" id="PTHR43976:SF16">
    <property type="entry name" value="SHORT-CHAIN DEHYDROGENASE_REDUCTASE FAMILY PROTEIN"/>
    <property type="match status" value="1"/>
</dbReference>
<dbReference type="SUPFAM" id="SSF51735">
    <property type="entry name" value="NAD(P)-binding Rossmann-fold domains"/>
    <property type="match status" value="1"/>
</dbReference>
<comment type="similarity">
    <text evidence="1 3">Belongs to the short-chain dehydrogenases/reductases (SDR) family.</text>
</comment>
<dbReference type="PRINTS" id="PR00081">
    <property type="entry name" value="GDHRDH"/>
</dbReference>
<evidence type="ECO:0000256" key="2">
    <source>
        <dbReference type="ARBA" id="ARBA00023002"/>
    </source>
</evidence>
<dbReference type="PROSITE" id="PS00061">
    <property type="entry name" value="ADH_SHORT"/>
    <property type="match status" value="1"/>
</dbReference>
<feature type="domain" description="Ketoreductase" evidence="4">
    <location>
        <begin position="2"/>
        <end position="173"/>
    </location>
</feature>
<dbReference type="InterPro" id="IPR051911">
    <property type="entry name" value="SDR_oxidoreductase"/>
</dbReference>
<dbReference type="RefSeq" id="WP_047848037.1">
    <property type="nucleotide sequence ID" value="NZ_AEJF01000116.1"/>
</dbReference>
<keyword evidence="2" id="KW-0560">Oxidoreductase</keyword>
<evidence type="ECO:0000256" key="1">
    <source>
        <dbReference type="ARBA" id="ARBA00006484"/>
    </source>
</evidence>
<evidence type="ECO:0000313" key="6">
    <source>
        <dbReference type="Proteomes" id="UP000035963"/>
    </source>
</evidence>
<dbReference type="InterPro" id="IPR057326">
    <property type="entry name" value="KR_dom"/>
</dbReference>
<sequence length="272" mass="28983">MSNWLVTGISRGFGKQLSEELLKNGHRVAGTTRNGLSDLRHANLTVFKLDVTNPEDVHAAVLDIIETVGPIDVVVNNAGFGMVGAVEEVSPDEARHVFATNVFGTLNVIQAVLPSLREQRSGLIINFSSVGGMAGSAGFGIYNATKFAVEGMSEALALEVNPFGIRVMIVEPGYFRTEFLSSQSMSKAERVIEDYASTAGVTRANVGSRDGSQSGDPAKAVQVIIAAAESEFPPLRLPLGADAFARIDEKIAKVQSDMAAWRERATATAFEP</sequence>
<accession>A0A0J1CVY1</accession>
<comment type="caution">
    <text evidence="5">The sequence shown here is derived from an EMBL/GenBank/DDBJ whole genome shotgun (WGS) entry which is preliminary data.</text>
</comment>
<keyword evidence="6" id="KW-1185">Reference proteome</keyword>
<evidence type="ECO:0000259" key="4">
    <source>
        <dbReference type="SMART" id="SM00822"/>
    </source>
</evidence>
<dbReference type="OrthoDB" id="9789083at2"/>
<dbReference type="Pfam" id="PF00106">
    <property type="entry name" value="adh_short"/>
    <property type="match status" value="1"/>
</dbReference>
<dbReference type="CDD" id="cd05374">
    <property type="entry name" value="17beta-HSD-like_SDR_c"/>
    <property type="match status" value="1"/>
</dbReference>
<protein>
    <submittedName>
        <fullName evidence="5">Short-chain dehydrogenase</fullName>
    </submittedName>
</protein>
<reference evidence="5 6" key="1">
    <citation type="journal article" date="2015" name="Genome Announc.">
        <title>Draft Genome Sequence of Burkholderia sp. Strain PML1(12), an Ectomycorrhizosphere-Inhabiting Bacterium with Effective Mineral-Weathering Ability.</title>
        <authorList>
            <person name="Uroz S."/>
            <person name="Oger P."/>
        </authorList>
    </citation>
    <scope>NUCLEOTIDE SEQUENCE [LARGE SCALE GENOMIC DNA]</scope>
    <source>
        <strain evidence="6">PML1(12)</strain>
    </source>
</reference>
<gene>
    <name evidence="5" type="ORF">EOS_18030</name>
</gene>
<dbReference type="SMART" id="SM00822">
    <property type="entry name" value="PKS_KR"/>
    <property type="match status" value="1"/>
</dbReference>
<dbReference type="AlphaFoldDB" id="A0A0J1CVY1"/>
<evidence type="ECO:0000256" key="3">
    <source>
        <dbReference type="RuleBase" id="RU000363"/>
    </source>
</evidence>
<name>A0A0J1CVY1_9BURK</name>
<dbReference type="Proteomes" id="UP000035963">
    <property type="component" value="Unassembled WGS sequence"/>
</dbReference>